<accession>A0AAD4GZS3</accession>
<name>A0AAD4GZS3_9FUNG</name>
<evidence type="ECO:0000313" key="3">
    <source>
        <dbReference type="Proteomes" id="UP001194580"/>
    </source>
</evidence>
<feature type="signal peptide" evidence="1">
    <location>
        <begin position="1"/>
        <end position="25"/>
    </location>
</feature>
<dbReference type="Gene3D" id="3.40.50.1820">
    <property type="entry name" value="alpha/beta hydrolase"/>
    <property type="match status" value="1"/>
</dbReference>
<sequence>MVRVLLSFFVLFTLLSSLLFTLTDAASKPKPKPNKKMVNIVLVHGAIADGSSWSRVIPILQEAGHTVLAVQQPLTSIDDDVAKVK</sequence>
<gene>
    <name evidence="2" type="ORF">BGZ95_006556</name>
</gene>
<reference evidence="2" key="1">
    <citation type="journal article" date="2020" name="Fungal Divers.">
        <title>Resolving the Mortierellaceae phylogeny through synthesis of multi-gene phylogenetics and phylogenomics.</title>
        <authorList>
            <person name="Vandepol N."/>
            <person name="Liber J."/>
            <person name="Desiro A."/>
            <person name="Na H."/>
            <person name="Kennedy M."/>
            <person name="Barry K."/>
            <person name="Grigoriev I.V."/>
            <person name="Miller A.N."/>
            <person name="O'Donnell K."/>
            <person name="Stajich J.E."/>
            <person name="Bonito G."/>
        </authorList>
    </citation>
    <scope>NUCLEOTIDE SEQUENCE</scope>
    <source>
        <strain evidence="2">NRRL 28262</strain>
    </source>
</reference>
<keyword evidence="3" id="KW-1185">Reference proteome</keyword>
<protein>
    <submittedName>
        <fullName evidence="2">Uncharacterized protein</fullName>
    </submittedName>
</protein>
<organism evidence="2 3">
    <name type="scientific">Linnemannia exigua</name>
    <dbReference type="NCBI Taxonomy" id="604196"/>
    <lineage>
        <taxon>Eukaryota</taxon>
        <taxon>Fungi</taxon>
        <taxon>Fungi incertae sedis</taxon>
        <taxon>Mucoromycota</taxon>
        <taxon>Mortierellomycotina</taxon>
        <taxon>Mortierellomycetes</taxon>
        <taxon>Mortierellales</taxon>
        <taxon>Mortierellaceae</taxon>
        <taxon>Linnemannia</taxon>
    </lineage>
</organism>
<keyword evidence="1" id="KW-0732">Signal</keyword>
<feature type="chain" id="PRO_5042019469" evidence="1">
    <location>
        <begin position="26"/>
        <end position="85"/>
    </location>
</feature>
<dbReference type="Proteomes" id="UP001194580">
    <property type="component" value="Unassembled WGS sequence"/>
</dbReference>
<dbReference type="SUPFAM" id="SSF53474">
    <property type="entry name" value="alpha/beta-Hydrolases"/>
    <property type="match status" value="1"/>
</dbReference>
<evidence type="ECO:0000256" key="1">
    <source>
        <dbReference type="SAM" id="SignalP"/>
    </source>
</evidence>
<evidence type="ECO:0000313" key="2">
    <source>
        <dbReference type="EMBL" id="KAG0252686.1"/>
    </source>
</evidence>
<dbReference type="EMBL" id="JAAAIL010003056">
    <property type="protein sequence ID" value="KAG0252686.1"/>
    <property type="molecule type" value="Genomic_DNA"/>
</dbReference>
<proteinExistence type="predicted"/>
<comment type="caution">
    <text evidence="2">The sequence shown here is derived from an EMBL/GenBank/DDBJ whole genome shotgun (WGS) entry which is preliminary data.</text>
</comment>
<dbReference type="InterPro" id="IPR029058">
    <property type="entry name" value="AB_hydrolase_fold"/>
</dbReference>
<dbReference type="AlphaFoldDB" id="A0AAD4GZS3"/>
<feature type="non-terminal residue" evidence="2">
    <location>
        <position position="85"/>
    </location>
</feature>